<name>G2D9Y2_9GAMM</name>
<dbReference type="SMART" id="SM00710">
    <property type="entry name" value="PbH1"/>
    <property type="match status" value="8"/>
</dbReference>
<dbReference type="SUPFAM" id="SSF51126">
    <property type="entry name" value="Pectin lyase-like"/>
    <property type="match status" value="1"/>
</dbReference>
<sequence length="587" mass="63554">MTPGTQSWSQTQAAGLYKRQQRTTYDMTLGTNAKVSDMNSLSKIKLAAMLCVFLPVQHALAYNPPIGIPEPPFGIDESVEMYSGASGYGNDSTAPYTHYVDNTDPNCSENNWPGTKSAPICDLFKSSSISLPAGSVVEIHGGPYYIGRDKYITASGTASQPVFVRGTDPDNMPRFEDPGESVIELGGSFLIVENLHFHTGINIKMASGSESIVLRHSEVSSDPDYWGNHGSAVSMGSSNNNVVYHNHIHDNHRGSPSNPIDMHGVNLSSGATNMWILENHIHHNSGDSFQGCHRCLPAPRFVYVGKNVMHEDRENGVDLKTIHDAIISQNTIYGYEKSDTSIGDAVIFGSNGIDLAGGYGPIRAWLLFNDISQAGGRGLRIEGVKDGYVIGNIIRNVRRGIQFDIGGDSTNVKVVNNTIVNTEDGIHHSWQCGADSFSIENNLILDASLHNIIVDSCISEQIDLRNNLLWNSATAGASVDIGGTSRSGSDVDLLSDSSLVSKLASSSNNLVKAPVFARDSYEQVSNSPGVDAGILSKAYQEFEDLYGIDIRYDLKGNRRPKGAAWEIGAIETYAPDPPTNLRIEKVE</sequence>
<dbReference type="EMBL" id="AFOC01000006">
    <property type="protein sequence ID" value="EGV52585.1"/>
    <property type="molecule type" value="Genomic_DNA"/>
</dbReference>
<dbReference type="InterPro" id="IPR006626">
    <property type="entry name" value="PbH1"/>
</dbReference>
<organism evidence="1 2">
    <name type="scientific">endosymbiont of Riftia pachyptila</name>
    <name type="common">vent Ph05</name>
    <dbReference type="NCBI Taxonomy" id="1048808"/>
    <lineage>
        <taxon>Bacteria</taxon>
        <taxon>Pseudomonadati</taxon>
        <taxon>Pseudomonadota</taxon>
        <taxon>Gammaproteobacteria</taxon>
        <taxon>sulfur-oxidizing symbionts</taxon>
    </lineage>
</organism>
<keyword evidence="2" id="KW-1185">Reference proteome</keyword>
<dbReference type="AlphaFoldDB" id="G2D9Y2"/>
<dbReference type="InterPro" id="IPR011050">
    <property type="entry name" value="Pectin_lyase_fold/virulence"/>
</dbReference>
<reference evidence="1" key="1">
    <citation type="journal article" date="2011" name="ISME J.">
        <title>The endosymbionts of the deep-sea tubeworms Riftia pachyptila and Tevnia jerichonana share an identical physiology as revealed by proteogenomic analyses.</title>
        <authorList>
            <person name="Gardebrecht A."/>
            <person name="Markert S."/>
            <person name="Felbeck H."/>
            <person name="Thuermer A."/>
            <person name="Albrecht D."/>
            <person name="Wollherr A."/>
            <person name="Kabisch J."/>
            <person name="Lehmann R."/>
            <person name="Daniel R."/>
            <person name="Liesegang H."/>
            <person name="Hecker M."/>
            <person name="Sievert S.M."/>
            <person name="Schweder T."/>
        </authorList>
    </citation>
    <scope>NUCLEOTIDE SEQUENCE [LARGE SCALE GENOMIC DNA]</scope>
</reference>
<comment type="caution">
    <text evidence="1">The sequence shown here is derived from an EMBL/GenBank/DDBJ whole genome shotgun (WGS) entry which is preliminary data.</text>
</comment>
<evidence type="ECO:0000313" key="1">
    <source>
        <dbReference type="EMBL" id="EGV52585.1"/>
    </source>
</evidence>
<evidence type="ECO:0000313" key="2">
    <source>
        <dbReference type="Proteomes" id="UP000004491"/>
    </source>
</evidence>
<protein>
    <submittedName>
        <fullName evidence="1">Uncharacterized protein</fullName>
    </submittedName>
</protein>
<gene>
    <name evidence="1" type="ORF">Rifp1Sym_af00310</name>
</gene>
<dbReference type="Gene3D" id="2.160.20.10">
    <property type="entry name" value="Single-stranded right-handed beta-helix, Pectin lyase-like"/>
    <property type="match status" value="1"/>
</dbReference>
<dbReference type="InterPro" id="IPR012334">
    <property type="entry name" value="Pectin_lyas_fold"/>
</dbReference>
<dbReference type="Proteomes" id="UP000004491">
    <property type="component" value="Unassembled WGS sequence"/>
</dbReference>
<proteinExistence type="predicted"/>
<accession>G2D9Y2</accession>